<keyword evidence="1" id="KW-0443">Lipid metabolism</keyword>
<evidence type="ECO:0000313" key="6">
    <source>
        <dbReference type="Proteomes" id="UP001515480"/>
    </source>
</evidence>
<dbReference type="InterPro" id="IPR000909">
    <property type="entry name" value="PLipase_C_PInositol-sp_X_dom"/>
</dbReference>
<dbReference type="SMART" id="SM00148">
    <property type="entry name" value="PLCXc"/>
    <property type="match status" value="1"/>
</dbReference>
<dbReference type="InterPro" id="IPR001711">
    <property type="entry name" value="PLipase_C_Pinositol-sp_Y"/>
</dbReference>
<dbReference type="PANTHER" id="PTHR10336">
    <property type="entry name" value="PHOSPHOINOSITIDE-SPECIFIC PHOSPHOLIPASE C FAMILY PROTEIN"/>
    <property type="match status" value="1"/>
</dbReference>
<dbReference type="GO" id="GO:0048015">
    <property type="term" value="P:phosphatidylinositol-mediated signaling"/>
    <property type="evidence" value="ECO:0007669"/>
    <property type="project" value="TreeGrafter"/>
</dbReference>
<feature type="transmembrane region" description="Helical" evidence="3">
    <location>
        <begin position="1418"/>
        <end position="1438"/>
    </location>
</feature>
<dbReference type="Pfam" id="PF00388">
    <property type="entry name" value="PI-PLC-X"/>
    <property type="match status" value="1"/>
</dbReference>
<dbReference type="Gene3D" id="3.20.20.190">
    <property type="entry name" value="Phosphatidylinositol (PI) phosphodiesterase"/>
    <property type="match status" value="1"/>
</dbReference>
<dbReference type="Pfam" id="PF00387">
    <property type="entry name" value="PI-PLC-Y"/>
    <property type="match status" value="1"/>
</dbReference>
<feature type="transmembrane region" description="Helical" evidence="3">
    <location>
        <begin position="1123"/>
        <end position="1143"/>
    </location>
</feature>
<organism evidence="5 6">
    <name type="scientific">Prymnesium parvum</name>
    <name type="common">Toxic golden alga</name>
    <dbReference type="NCBI Taxonomy" id="97485"/>
    <lineage>
        <taxon>Eukaryota</taxon>
        <taxon>Haptista</taxon>
        <taxon>Haptophyta</taxon>
        <taxon>Prymnesiophyceae</taxon>
        <taxon>Prymnesiales</taxon>
        <taxon>Prymnesiaceae</taxon>
        <taxon>Prymnesium</taxon>
    </lineage>
</organism>
<evidence type="ECO:0000313" key="5">
    <source>
        <dbReference type="EMBL" id="KAL1511299.1"/>
    </source>
</evidence>
<dbReference type="PRINTS" id="PR00390">
    <property type="entry name" value="PHPHLIPASEC"/>
</dbReference>
<dbReference type="PROSITE" id="PS50007">
    <property type="entry name" value="PIPLC_X_DOMAIN"/>
    <property type="match status" value="1"/>
</dbReference>
<dbReference type="PROSITE" id="PS50008">
    <property type="entry name" value="PIPLC_Y_DOMAIN"/>
    <property type="match status" value="1"/>
</dbReference>
<feature type="transmembrane region" description="Helical" evidence="3">
    <location>
        <begin position="1444"/>
        <end position="1464"/>
    </location>
</feature>
<keyword evidence="3" id="KW-1133">Transmembrane helix</keyword>
<comment type="catalytic activity">
    <reaction evidence="1">
        <text>a 1,2-diacyl-sn-glycero-3-phospho-(1D-myo-inositol-4,5-bisphosphate) + H2O = 1D-myo-inositol 1,4,5-trisphosphate + a 1,2-diacyl-sn-glycerol + H(+)</text>
        <dbReference type="Rhea" id="RHEA:33179"/>
        <dbReference type="ChEBI" id="CHEBI:15377"/>
        <dbReference type="ChEBI" id="CHEBI:15378"/>
        <dbReference type="ChEBI" id="CHEBI:17815"/>
        <dbReference type="ChEBI" id="CHEBI:58456"/>
        <dbReference type="ChEBI" id="CHEBI:203600"/>
        <dbReference type="EC" id="3.1.4.11"/>
    </reaction>
</comment>
<feature type="region of interest" description="Disordered" evidence="2">
    <location>
        <begin position="1854"/>
        <end position="1880"/>
    </location>
</feature>
<keyword evidence="1" id="KW-0442">Lipid degradation</keyword>
<proteinExistence type="predicted"/>
<dbReference type="SUPFAM" id="SSF51126">
    <property type="entry name" value="Pectin lyase-like"/>
    <property type="match status" value="1"/>
</dbReference>
<feature type="compositionally biased region" description="Basic and acidic residues" evidence="2">
    <location>
        <begin position="1865"/>
        <end position="1876"/>
    </location>
</feature>
<dbReference type="InterPro" id="IPR035892">
    <property type="entry name" value="C2_domain_sf"/>
</dbReference>
<dbReference type="GO" id="GO:0016042">
    <property type="term" value="P:lipid catabolic process"/>
    <property type="evidence" value="ECO:0007669"/>
    <property type="project" value="UniProtKB-KW"/>
</dbReference>
<dbReference type="GO" id="GO:0051209">
    <property type="term" value="P:release of sequestered calcium ion into cytosol"/>
    <property type="evidence" value="ECO:0007669"/>
    <property type="project" value="TreeGrafter"/>
</dbReference>
<feature type="transmembrane region" description="Helical" evidence="3">
    <location>
        <begin position="1201"/>
        <end position="1220"/>
    </location>
</feature>
<dbReference type="EC" id="3.1.4.11" evidence="1"/>
<reference evidence="5 6" key="1">
    <citation type="journal article" date="2024" name="Science">
        <title>Giant polyketide synthase enzymes in the biosynthesis of giant marine polyether toxins.</title>
        <authorList>
            <person name="Fallon T.R."/>
            <person name="Shende V.V."/>
            <person name="Wierzbicki I.H."/>
            <person name="Pendleton A.L."/>
            <person name="Watervoot N.F."/>
            <person name="Auber R.P."/>
            <person name="Gonzalez D.J."/>
            <person name="Wisecaver J.H."/>
            <person name="Moore B.S."/>
        </authorList>
    </citation>
    <scope>NUCLEOTIDE SEQUENCE [LARGE SCALE GENOMIC DNA]</scope>
    <source>
        <strain evidence="5 6">12B1</strain>
    </source>
</reference>
<keyword evidence="3" id="KW-0812">Transmembrane</keyword>
<dbReference type="InterPro" id="IPR001192">
    <property type="entry name" value="PI-PLC_fam"/>
</dbReference>
<keyword evidence="1" id="KW-0378">Hydrolase</keyword>
<feature type="transmembrane region" description="Helical" evidence="3">
    <location>
        <begin position="1337"/>
        <end position="1357"/>
    </location>
</feature>
<evidence type="ECO:0000256" key="3">
    <source>
        <dbReference type="SAM" id="Phobius"/>
    </source>
</evidence>
<dbReference type="Gene3D" id="2.60.40.150">
    <property type="entry name" value="C2 domain"/>
    <property type="match status" value="1"/>
</dbReference>
<evidence type="ECO:0000259" key="4">
    <source>
        <dbReference type="PROSITE" id="PS50008"/>
    </source>
</evidence>
<sequence length="2546" mass="275362">MMAIALSCGEQARLAVFTLLRGGSSASDYDSFIQSRGCLRDAMPSGMVYDDVAFHNGNLPAHIRSTLLGEMPCLQLEDAREHSSLMEAPRFLDGPGADTTKGPALNNAQLDAPSGQRHTASMTASPTPYSFAGSFHGAGLVQGAAKLRACDARRRGRVHPAVGAERSTGCAVRRLRLRFADARPGRGRWDARSREGRYASSGRRLSPRRGVRVNDTEWGEEYVWPDAPIRSAALRLHASAGSVVELEVDFVRRGLTLSAGSRVAHSSAVVYGGVMYLDDGASFTMTESLVHDAISQQIGGAFFLIISNVLVANGSVIANVSAVMGGAMRISTGSVVLSGGSMIVNASAAELGGALRQFGGDVVLRDGSSFVNCSAGGDGGAVAATAGSLTVEGGSSIVGCSSLAQGGAIEVSDTGHVVLRGKSFVAQSVAESFGGAIKINGGSVVLTDGSWISGSVSTTSSGGAVSMSGGSFLAANRSWVANSNALNGAGFYITKGVATFTGASALLNSRADLDGGALFMNGGQVVFSGQSMIANSRTQGLGGALRLLSGAFSLTDGSVIVNSTAGLRGGAIEFGSGKLELTNAFVENSYAYESGVVLYAEVEALGYAVVLITHTEFRLTNCASVFDVSGPLQLVLRNITFTPQPGCDEALLAAEASWTSVIAAVRLCNDSYTDPTAQLDFGVCAPHASCSSSPVRRTPLPGLTCECLPPTFANPALADAPYQPLSGCIQPRAMSDVFTLLRDVTVTLLKPEVKTREVTLILEMQGDDSRAANWSVTNAANLSPWLVLPHASGVADGAEVPITVRLDATGVAERYEPLTEVLLVRVSSAIAAVDRTQPILVSLTLRAKTAFLQWGYTPPGASCAPAFGRRKMAAIPLAGELFREPFTACDDDSLPVAHHLPTLDDPRKPLVRVFPSGEAIIEHTPSGGYEAILVVHSHGPVELALSLGQEATYLEGNVSCLDDRVPLADGRCGCLPGYFLSNLGACTLCPYRQSSRAGALAGGCDLCDAGFLQINASTPPNVDVSTCLACPTGADCAVGTSLESLVLHRRHWRHSAAAAVVYPCRERNGWTPCAGGADARGDGAGYCEEGHHGVRCELCSTANASFYFNELDARCHDCRERTVIAGIVLGSLLALALVVGVGYRMAVCGHKSRCGVLASFPQLWRRAGLRYKLKVLVGLLQCTSAVPRVFDVRVPDNLRGLTAWADVGDFLSGFGVSFLIPPACVGSYHTRLIMASCWPIALFLLYLFALLVWERVKNDREKHLIFLTDRASAVTRHWLPFVLVVTFLVVPSTSTQIFLTFLCESVEFDFSSSTWRRYLTSDKSLLCNSEEYRSTTYTAYAMIAVWPIGVPLMYGLLLRARRDAIRTGSATPLSRMTSFIWADYRTKMYWWELLEMARKLTLTGWVLLIDEESELARVLLALLLSISFLALQLAVNPVKRYEDGLLMVVAQLALIFLYTCVLLVKSCNFSENVCSSFGFGNSVDGLYLFLFIFAISMIGLMFLVGLAVLWMEGYVPRFLLVARAHSVSPFGILITALKLRVRLLRVKVVHALRLDRPRLSLATTTAIYQFRTLGARKHVLDAPKEVQRALKGELAELSIDGVLPPINCFVVVDLETFALRWSKEHFVCLQTVVNVQLSYGSVRTSRLGLRANSAKRVHSQRFSLDAVAQKSPATKDSRVHAPANELLISFNDVGEVLRVLKLVPLKDVSQACVQWYHGLRKLQSLLPEVGSAAHWRWAMSCMAATSRRGAAGHLPRSAFRALLRRANAGSEVSEDCIEGALCSWQSSWNELLLAPWLAKAASGTGCTNKTFNAHQVTGVLLELSTSSQRITQLFKKYAASSRMDKEEWSRFVRGEQLDGANSSPRETKRDSHHDSERGDDEVSVTLLAHDGLSRLQFALQLLCPSNDAVSKAHDPSELDDCEAPLTHYWISCSHNSYIVGDQLTGLSTADAYRRQLLQGCRHLEIDCWDGKGKPIVTHGHTLCTIELFQSVVAAVAECAFLTSDLPVILSLEMHCSPRMQREIAMLLIRNLGSLMLKYEEVDEFADAASLSLLQLKRRVLVKGKVKPPAPSTKRSRSFFSCSATTSKGRLSFMMSQSHCDTSRFSVSSSSGRASGGNSLAGWNASGDVRHQADPLYLSCLAMRSVRFNDLMHNAPAIWPLQSASINEDRLLEVIGVHEVERHQMENLARPGTEDIRRLQELSTIALARLAANPPPEVGLVQRIATAHQLRSFPDGLRFSGSNMSPLPCWLAGVQSVALNMSNNDLAVQLHFAMFKGSKGYVLKPVEMRKHSEMNSLNSPNDSDWHDYDADCETDHYWPPPRERLKRLSIEVISLHNLPKRQEHRPRFNGSRGKCHDYVHELSGPIVAPNNSEPDSPSLAISLHPIGGFCGVSKVLPPPMNMSTSMTTSAVQGNGLNAQFLETVHCFAAEPSTTVFRVEVKCSTQLAYETAVLGRLRCGYRIFQLRGLYGTRIELCYLFVRITMGTTINLWNSPRQAQILALRREKEVQQQLHATVEENAKLRAENSLLISATASAVGTKSCDHMPG</sequence>
<dbReference type="GO" id="GO:0004435">
    <property type="term" value="F:phosphatidylinositol-4,5-bisphosphate phospholipase C activity"/>
    <property type="evidence" value="ECO:0007669"/>
    <property type="project" value="UniProtKB-EC"/>
</dbReference>
<dbReference type="EMBL" id="JBGBPQ010000014">
    <property type="protein sequence ID" value="KAL1511299.1"/>
    <property type="molecule type" value="Genomic_DNA"/>
</dbReference>
<keyword evidence="6" id="KW-1185">Reference proteome</keyword>
<name>A0AB34J1P8_PRYPA</name>
<keyword evidence="3" id="KW-0472">Membrane</keyword>
<comment type="caution">
    <text evidence="5">The sequence shown here is derived from an EMBL/GenBank/DDBJ whole genome shotgun (WGS) entry which is preliminary data.</text>
</comment>
<evidence type="ECO:0000256" key="1">
    <source>
        <dbReference type="RuleBase" id="RU361133"/>
    </source>
</evidence>
<dbReference type="CDD" id="cd08558">
    <property type="entry name" value="PI-PLCc_eukaryota"/>
    <property type="match status" value="1"/>
</dbReference>
<dbReference type="Proteomes" id="UP001515480">
    <property type="component" value="Unassembled WGS sequence"/>
</dbReference>
<dbReference type="SUPFAM" id="SSF51695">
    <property type="entry name" value="PLC-like phosphodiesterases"/>
    <property type="match status" value="1"/>
</dbReference>
<feature type="domain" description="PI-PLC Y-box" evidence="4">
    <location>
        <begin position="2230"/>
        <end position="2288"/>
    </location>
</feature>
<feature type="transmembrane region" description="Helical" evidence="3">
    <location>
        <begin position="1278"/>
        <end position="1302"/>
    </location>
</feature>
<dbReference type="SMART" id="SM00149">
    <property type="entry name" value="PLCYc"/>
    <property type="match status" value="1"/>
</dbReference>
<dbReference type="InterPro" id="IPR011050">
    <property type="entry name" value="Pectin_lyase_fold/virulence"/>
</dbReference>
<dbReference type="InterPro" id="IPR017946">
    <property type="entry name" value="PLC-like_Pdiesterase_TIM-brl"/>
</dbReference>
<accession>A0AB34J1P8</accession>
<protein>
    <recommendedName>
        <fullName evidence="1">Phosphoinositide phospholipase C</fullName>
        <ecNumber evidence="1">3.1.4.11</ecNumber>
    </recommendedName>
</protein>
<feature type="transmembrane region" description="Helical" evidence="3">
    <location>
        <begin position="1232"/>
        <end position="1253"/>
    </location>
</feature>
<feature type="transmembrane region" description="Helical" evidence="3">
    <location>
        <begin position="1485"/>
        <end position="1511"/>
    </location>
</feature>
<gene>
    <name evidence="5" type="ORF">AB1Y20_006104</name>
</gene>
<evidence type="ECO:0000256" key="2">
    <source>
        <dbReference type="SAM" id="MobiDB-lite"/>
    </source>
</evidence>
<dbReference type="PANTHER" id="PTHR10336:SF82">
    <property type="entry name" value="PHOSPHOINOSITIDE PHOSPHOLIPASE C"/>
    <property type="match status" value="1"/>
</dbReference>